<keyword evidence="2 3" id="KW-0040">ANK repeat</keyword>
<dbReference type="PROSITE" id="PS50297">
    <property type="entry name" value="ANK_REP_REGION"/>
    <property type="match status" value="1"/>
</dbReference>
<feature type="repeat" description="ANK" evidence="3">
    <location>
        <begin position="209"/>
        <end position="241"/>
    </location>
</feature>
<dbReference type="InterPro" id="IPR036047">
    <property type="entry name" value="F-box-like_dom_sf"/>
</dbReference>
<reference evidence="5" key="1">
    <citation type="submission" date="2022-11" db="EMBL/GenBank/DDBJ databases">
        <authorList>
            <person name="Petersen C."/>
        </authorList>
    </citation>
    <scope>NUCLEOTIDE SEQUENCE</scope>
    <source>
        <strain evidence="5">IBT 21917</strain>
    </source>
</reference>
<keyword evidence="1" id="KW-0677">Repeat</keyword>
<dbReference type="Pfam" id="PF12937">
    <property type="entry name" value="F-box-like"/>
    <property type="match status" value="1"/>
</dbReference>
<evidence type="ECO:0000313" key="6">
    <source>
        <dbReference type="Proteomes" id="UP001146351"/>
    </source>
</evidence>
<protein>
    <submittedName>
        <fullName evidence="5">Ankyrin</fullName>
    </submittedName>
</protein>
<dbReference type="SUPFAM" id="SSF81383">
    <property type="entry name" value="F-box domain"/>
    <property type="match status" value="1"/>
</dbReference>
<keyword evidence="6" id="KW-1185">Reference proteome</keyword>
<dbReference type="InterPro" id="IPR001810">
    <property type="entry name" value="F-box_dom"/>
</dbReference>
<evidence type="ECO:0000256" key="3">
    <source>
        <dbReference type="PROSITE-ProRule" id="PRU00023"/>
    </source>
</evidence>
<evidence type="ECO:0000259" key="4">
    <source>
        <dbReference type="Pfam" id="PF12937"/>
    </source>
</evidence>
<dbReference type="Proteomes" id="UP001146351">
    <property type="component" value="Unassembled WGS sequence"/>
</dbReference>
<dbReference type="InterPro" id="IPR036770">
    <property type="entry name" value="Ankyrin_rpt-contain_sf"/>
</dbReference>
<dbReference type="PANTHER" id="PTHR24198">
    <property type="entry name" value="ANKYRIN REPEAT AND PROTEIN KINASE DOMAIN-CONTAINING PROTEIN"/>
    <property type="match status" value="1"/>
</dbReference>
<accession>A0A9W9ICS8</accession>
<dbReference type="PROSITE" id="PS50088">
    <property type="entry name" value="ANK_REPEAT"/>
    <property type="match status" value="2"/>
</dbReference>
<sequence length="706" mass="78959">MDHESRAMITCVTSSSREKAHILDLPNEVLHLIIGYLSYGTEVSALAQTCRSLCGIANAVLYSRFARFYSPYTLERIVKEGNEAAFHKLHSAGISFDRYVAMVGSCQLSYEAASYGRNNMIRALVQFHGPSILLGFLCDDPEDSFYILHSPLSVAAERGHLETVKLLFKMGSPVEDNKEALLAASMRGHLSIVKFLVGAGVPFHSDNGEPKCPLFDAICHGHVDVVKFLIASGADANLTSNRSLRLAVGRNYLDLPDLQDLVHAGVWLDMQQPSSCKRLAELAILIAAQPQGTKCLVKLFRGMRNLNLRIIHSTPEDRWYLLCYAAATGDRVLINSIFRTGYDTVPSNVSPLVIAAHRGDSSLVGFLIKEFKSHREPALDRQISCAMTTALGKNQYQVVQVILDNGTKHGKKFLTADTFEEAIRFHYSDSLNYLLNTGALAMLDDQWEFILRKGIKEDNLKVFEKFLDDKHIGPWYRWLQSSDHQGVNIAEYAATVGASHCFKEMINRGLRLDRRDPDSHALLEAVACGKAPDLIRFFLQKGFDANSEVLGLPLILQLSCRNPQWSKCERFCEAFRALLNHGADVNAQDTHGQTTLTRILGNGSKKLVEFLLLRGADPLLGFERNASALQRAIELRHPDILEAILDSISSQGLHISNFLSLIPDRDEEWEQEIPKESGSTIYGDKYMVIKMLEQYYWRAVYPVPRG</sequence>
<comment type="caution">
    <text evidence="5">The sequence shown here is derived from an EMBL/GenBank/DDBJ whole genome shotgun (WGS) entry which is preliminary data.</text>
</comment>
<dbReference type="EMBL" id="JAPQKO010000003">
    <property type="protein sequence ID" value="KAJ5173268.1"/>
    <property type="molecule type" value="Genomic_DNA"/>
</dbReference>
<dbReference type="SUPFAM" id="SSF48403">
    <property type="entry name" value="Ankyrin repeat"/>
    <property type="match status" value="2"/>
</dbReference>
<evidence type="ECO:0000313" key="5">
    <source>
        <dbReference type="EMBL" id="KAJ5173268.1"/>
    </source>
</evidence>
<dbReference type="PANTHER" id="PTHR24198:SF165">
    <property type="entry name" value="ANKYRIN REPEAT-CONTAINING PROTEIN-RELATED"/>
    <property type="match status" value="1"/>
</dbReference>
<organism evidence="5 6">
    <name type="scientific">Penicillium capsulatum</name>
    <dbReference type="NCBI Taxonomy" id="69766"/>
    <lineage>
        <taxon>Eukaryota</taxon>
        <taxon>Fungi</taxon>
        <taxon>Dikarya</taxon>
        <taxon>Ascomycota</taxon>
        <taxon>Pezizomycotina</taxon>
        <taxon>Eurotiomycetes</taxon>
        <taxon>Eurotiomycetidae</taxon>
        <taxon>Eurotiales</taxon>
        <taxon>Aspergillaceae</taxon>
        <taxon>Penicillium</taxon>
    </lineage>
</organism>
<dbReference type="InterPro" id="IPR002110">
    <property type="entry name" value="Ankyrin_rpt"/>
</dbReference>
<gene>
    <name evidence="5" type="ORF">N7492_005861</name>
</gene>
<dbReference type="OrthoDB" id="366390at2759"/>
<proteinExistence type="predicted"/>
<feature type="repeat" description="ANK" evidence="3">
    <location>
        <begin position="147"/>
        <end position="179"/>
    </location>
</feature>
<dbReference type="AlphaFoldDB" id="A0A9W9ICS8"/>
<dbReference type="SMART" id="SM00248">
    <property type="entry name" value="ANK"/>
    <property type="match status" value="9"/>
</dbReference>
<reference evidence="5" key="2">
    <citation type="journal article" date="2023" name="IMA Fungus">
        <title>Comparative genomic study of the Penicillium genus elucidates a diverse pangenome and 15 lateral gene transfer events.</title>
        <authorList>
            <person name="Petersen C."/>
            <person name="Sorensen T."/>
            <person name="Nielsen M.R."/>
            <person name="Sondergaard T.E."/>
            <person name="Sorensen J.L."/>
            <person name="Fitzpatrick D.A."/>
            <person name="Frisvad J.C."/>
            <person name="Nielsen K.L."/>
        </authorList>
    </citation>
    <scope>NUCLEOTIDE SEQUENCE</scope>
    <source>
        <strain evidence="5">IBT 21917</strain>
    </source>
</reference>
<dbReference type="Gene3D" id="1.25.40.20">
    <property type="entry name" value="Ankyrin repeat-containing domain"/>
    <property type="match status" value="2"/>
</dbReference>
<name>A0A9W9ICS8_9EURO</name>
<dbReference type="Pfam" id="PF12796">
    <property type="entry name" value="Ank_2"/>
    <property type="match status" value="2"/>
</dbReference>
<evidence type="ECO:0000256" key="1">
    <source>
        <dbReference type="ARBA" id="ARBA00022737"/>
    </source>
</evidence>
<feature type="domain" description="F-box" evidence="4">
    <location>
        <begin position="22"/>
        <end position="65"/>
    </location>
</feature>
<evidence type="ECO:0000256" key="2">
    <source>
        <dbReference type="ARBA" id="ARBA00023043"/>
    </source>
</evidence>